<dbReference type="EMBL" id="AORV01000046">
    <property type="protein sequence ID" value="EMS70836.1"/>
    <property type="molecule type" value="Genomic_DNA"/>
</dbReference>
<accession>S0FKL2</accession>
<name>S0FKL2_RUMCE</name>
<dbReference type="AlphaFoldDB" id="S0FKL2"/>
<comment type="caution">
    <text evidence="1">The sequence shown here is derived from an EMBL/GenBank/DDBJ whole genome shotgun (WGS) entry which is preliminary data.</text>
</comment>
<gene>
    <name evidence="1" type="ORF">CTER_3457</name>
</gene>
<dbReference type="RefSeq" id="WP_004627679.1">
    <property type="nucleotide sequence ID" value="NZ_AORV01000046.1"/>
</dbReference>
<evidence type="ECO:0008006" key="3">
    <source>
        <dbReference type="Google" id="ProtNLM"/>
    </source>
</evidence>
<keyword evidence="2" id="KW-1185">Reference proteome</keyword>
<dbReference type="eggNOG" id="ENOG502Z8ST">
    <property type="taxonomic scope" value="Bacteria"/>
</dbReference>
<dbReference type="Proteomes" id="UP000014155">
    <property type="component" value="Unassembled WGS sequence"/>
</dbReference>
<dbReference type="PATRIC" id="fig|1195236.3.peg.3678"/>
<organism evidence="1 2">
    <name type="scientific">Ruminiclostridium cellobioparum subsp. termitidis CT1112</name>
    <dbReference type="NCBI Taxonomy" id="1195236"/>
    <lineage>
        <taxon>Bacteria</taxon>
        <taxon>Bacillati</taxon>
        <taxon>Bacillota</taxon>
        <taxon>Clostridia</taxon>
        <taxon>Eubacteriales</taxon>
        <taxon>Oscillospiraceae</taxon>
        <taxon>Ruminiclostridium</taxon>
    </lineage>
</organism>
<protein>
    <recommendedName>
        <fullName evidence="3">Permease</fullName>
    </recommendedName>
</protein>
<evidence type="ECO:0000313" key="1">
    <source>
        <dbReference type="EMBL" id="EMS70836.1"/>
    </source>
</evidence>
<evidence type="ECO:0000313" key="2">
    <source>
        <dbReference type="Proteomes" id="UP000014155"/>
    </source>
</evidence>
<dbReference type="STRING" id="1195236.CTER_3457"/>
<reference evidence="1 2" key="1">
    <citation type="journal article" date="2013" name="Genome Announc.">
        <title>Draft Genome Sequence of the Cellulolytic, Mesophilic, Anaerobic Bacterium Clostridium termitidis Strain CT1112 (DSM 5398).</title>
        <authorList>
            <person name="Lal S."/>
            <person name="Ramachandran U."/>
            <person name="Zhang X."/>
            <person name="Munir R."/>
            <person name="Sparling R."/>
            <person name="Levin D.B."/>
        </authorList>
    </citation>
    <scope>NUCLEOTIDE SEQUENCE [LARGE SCALE GENOMIC DNA]</scope>
    <source>
        <strain evidence="1 2">CT1112</strain>
    </source>
</reference>
<proteinExistence type="predicted"/>
<sequence length="568" mass="64586">MSYKNFSVSIFFNAHDLEILNRDNLLEECYEFFSKHIDVDKVYLETYRGSTYLSKEDMLACKNFFNKRGVKVSGAITTTQKCDIIWDFRSFCYSDPQQRKQLCDIVAYTAGIFDEIILDDFYFTNCKCDLCIETKGSSSWSDFRTAQMAEVSKEIMSTAKQINPSINMIIKYPNWYDHHQFTGYTPGDQVNIFDSFYTGTETRDSQYTQQVLQRYLGYFIMRYFESINPGKNLGGWFDTFDCSLNAYMEQLNMTVFARAREITLFCAGLLATDYRICVPVAGHVFSELDRFVGELGEPVGIPCYKPFKSGGEDFIHGYLGMLGLPLQPTPVYPSDSKLLLLTESAKKDPSIVGKIKSSLAAGGQVIITSGLLRALNSQLSDIAEIHFTDRKALIKAYAATTETCSFKDYYHSDREIIIPHIDFKTNDTWPRAVGVDNFNNHPVLLENKYSKGKLHVLTIPDNPGDIYSYPAGVLNVIRETASRELPLHIEAPSQIGLFLYDNNTFIIESFRETNTEVTIAVHRENALLRQISTNRHKLGAKAERIPGNGVTYFKVFLRPGTYKILAID</sequence>